<sequence>MSLKILVGTYNLNQRSLEQDLKPWLFSLGTSSLSLSEKPDIIAIGFQEFNEYPNAFLNINNENRIKHCEEMIEKAIYNCTKERYFRIRRSVFNGLALVIYVRDEQKFNNSERLVNRIKSVEVEQVGVGPIWAGNKGAIAIRLIYDTISVCFVCAHLAPHSHNIEERNKNFKSIIERVIFTNKNKDEITIYDNDYVFFFGDLNYRIEIGSLTETKLMNLLNTNQYQLVIPFDQLNIEKRKGQVFDGFQEGEIEFPPTYKYHIGSTRSFNTSKKFPGWCDRILYYSKQSNTESIILHQYMSNNDYTTSDHKPVSALFTINYAPLTSHDNTVTKLYKFKIDKWRFVKKIVGNIAIKIFGFLWWLIGTKTGCGILALLISILIGWYLIYW</sequence>
<dbReference type="InterPro" id="IPR036691">
    <property type="entry name" value="Endo/exonu/phosph_ase_sf"/>
</dbReference>
<gene>
    <name evidence="3" type="ORF">C1645_689890</name>
</gene>
<keyword evidence="4" id="KW-1185">Reference proteome</keyword>
<reference evidence="3 4" key="1">
    <citation type="submission" date="2018-06" db="EMBL/GenBank/DDBJ databases">
        <title>Comparative genomics reveals the genomic features of Rhizophagus irregularis, R. cerebriforme, R. diaphanum and Gigaspora rosea, and their symbiotic lifestyle signature.</title>
        <authorList>
            <person name="Morin E."/>
            <person name="San Clemente H."/>
            <person name="Chen E.C.H."/>
            <person name="De La Providencia I."/>
            <person name="Hainaut M."/>
            <person name="Kuo A."/>
            <person name="Kohler A."/>
            <person name="Murat C."/>
            <person name="Tang N."/>
            <person name="Roy S."/>
            <person name="Loubradou J."/>
            <person name="Henrissat B."/>
            <person name="Grigoriev I.V."/>
            <person name="Corradi N."/>
            <person name="Roux C."/>
            <person name="Martin F.M."/>
        </authorList>
    </citation>
    <scope>NUCLEOTIDE SEQUENCE [LARGE SCALE GENOMIC DNA]</scope>
    <source>
        <strain evidence="3 4">DAOM 227022</strain>
    </source>
</reference>
<protein>
    <submittedName>
        <fullName evidence="3">Endonuclease/exonuclease/phosphatase</fullName>
    </submittedName>
</protein>
<feature type="domain" description="Inositol polyphosphate-related phosphatase" evidence="2">
    <location>
        <begin position="1"/>
        <end position="323"/>
    </location>
</feature>
<dbReference type="SMART" id="SM00128">
    <property type="entry name" value="IPPc"/>
    <property type="match status" value="1"/>
</dbReference>
<dbReference type="GO" id="GO:0004519">
    <property type="term" value="F:endonuclease activity"/>
    <property type="evidence" value="ECO:0007669"/>
    <property type="project" value="UniProtKB-KW"/>
</dbReference>
<accession>A0A397T8D7</accession>
<dbReference type="Proteomes" id="UP000265703">
    <property type="component" value="Unassembled WGS sequence"/>
</dbReference>
<evidence type="ECO:0000256" key="1">
    <source>
        <dbReference type="SAM" id="Phobius"/>
    </source>
</evidence>
<dbReference type="GO" id="GO:0004439">
    <property type="term" value="F:phosphatidylinositol-4,5-bisphosphate 5-phosphatase activity"/>
    <property type="evidence" value="ECO:0007669"/>
    <property type="project" value="TreeGrafter"/>
</dbReference>
<dbReference type="SUPFAM" id="SSF56219">
    <property type="entry name" value="DNase I-like"/>
    <property type="match status" value="1"/>
</dbReference>
<dbReference type="AlphaFoldDB" id="A0A397T8D7"/>
<comment type="caution">
    <text evidence="3">The sequence shown here is derived from an EMBL/GenBank/DDBJ whole genome shotgun (WGS) entry which is preliminary data.</text>
</comment>
<evidence type="ECO:0000259" key="2">
    <source>
        <dbReference type="SMART" id="SM00128"/>
    </source>
</evidence>
<keyword evidence="1" id="KW-0812">Transmembrane</keyword>
<keyword evidence="3" id="KW-0378">Hydrolase</keyword>
<feature type="transmembrane region" description="Helical" evidence="1">
    <location>
        <begin position="342"/>
        <end position="362"/>
    </location>
</feature>
<name>A0A397T8D7_9GLOM</name>
<dbReference type="Gene3D" id="3.60.10.10">
    <property type="entry name" value="Endonuclease/exonuclease/phosphatase"/>
    <property type="match status" value="1"/>
</dbReference>
<dbReference type="PANTHER" id="PTHR11200">
    <property type="entry name" value="INOSITOL 5-PHOSPHATASE"/>
    <property type="match status" value="1"/>
</dbReference>
<keyword evidence="1" id="KW-0472">Membrane</keyword>
<dbReference type="GO" id="GO:0046856">
    <property type="term" value="P:phosphatidylinositol dephosphorylation"/>
    <property type="evidence" value="ECO:0007669"/>
    <property type="project" value="InterPro"/>
</dbReference>
<dbReference type="GO" id="GO:0004527">
    <property type="term" value="F:exonuclease activity"/>
    <property type="evidence" value="ECO:0007669"/>
    <property type="project" value="UniProtKB-KW"/>
</dbReference>
<dbReference type="Pfam" id="PF22669">
    <property type="entry name" value="Exo_endo_phos2"/>
    <property type="match status" value="1"/>
</dbReference>
<keyword evidence="3" id="KW-0255">Endonuclease</keyword>
<dbReference type="STRING" id="658196.A0A397T8D7"/>
<evidence type="ECO:0000313" key="4">
    <source>
        <dbReference type="Proteomes" id="UP000265703"/>
    </source>
</evidence>
<proteinExistence type="predicted"/>
<dbReference type="OrthoDB" id="62798at2759"/>
<dbReference type="InterPro" id="IPR046985">
    <property type="entry name" value="IP5"/>
</dbReference>
<dbReference type="EMBL" id="QKYT01000080">
    <property type="protein sequence ID" value="RIA94500.1"/>
    <property type="molecule type" value="Genomic_DNA"/>
</dbReference>
<evidence type="ECO:0000313" key="3">
    <source>
        <dbReference type="EMBL" id="RIA94500.1"/>
    </source>
</evidence>
<dbReference type="PANTHER" id="PTHR11200:SF286">
    <property type="entry name" value="5-PHOSPHATASE, PUTATIVE (AFU_ORTHOLOGUE AFUA_5G07600)-RELATED"/>
    <property type="match status" value="1"/>
</dbReference>
<keyword evidence="1" id="KW-1133">Transmembrane helix</keyword>
<dbReference type="InterPro" id="IPR000300">
    <property type="entry name" value="IPPc"/>
</dbReference>
<organism evidence="3 4">
    <name type="scientific">Glomus cerebriforme</name>
    <dbReference type="NCBI Taxonomy" id="658196"/>
    <lineage>
        <taxon>Eukaryota</taxon>
        <taxon>Fungi</taxon>
        <taxon>Fungi incertae sedis</taxon>
        <taxon>Mucoromycota</taxon>
        <taxon>Glomeromycotina</taxon>
        <taxon>Glomeromycetes</taxon>
        <taxon>Glomerales</taxon>
        <taxon>Glomeraceae</taxon>
        <taxon>Glomus</taxon>
    </lineage>
</organism>
<feature type="transmembrane region" description="Helical" evidence="1">
    <location>
        <begin position="368"/>
        <end position="385"/>
    </location>
</feature>
<keyword evidence="3" id="KW-0269">Exonuclease</keyword>
<keyword evidence="3" id="KW-0540">Nuclease</keyword>